<comment type="caution">
    <text evidence="2">The sequence shown here is derived from an EMBL/GenBank/DDBJ whole genome shotgun (WGS) entry which is preliminary data.</text>
</comment>
<dbReference type="PROSITE" id="PS00888">
    <property type="entry name" value="CNMP_BINDING_1"/>
    <property type="match status" value="1"/>
</dbReference>
<dbReference type="InterPro" id="IPR014710">
    <property type="entry name" value="RmlC-like_jellyroll"/>
</dbReference>
<feature type="domain" description="Cyclic nucleotide-binding" evidence="1">
    <location>
        <begin position="187"/>
        <end position="331"/>
    </location>
</feature>
<keyword evidence="3" id="KW-1185">Reference proteome</keyword>
<protein>
    <recommendedName>
        <fullName evidence="1">Cyclic nucleotide-binding domain-containing protein</fullName>
    </recommendedName>
</protein>
<dbReference type="InterPro" id="IPR018488">
    <property type="entry name" value="cNMP-bd_CS"/>
</dbReference>
<dbReference type="PROSITE" id="PS00889">
    <property type="entry name" value="CNMP_BINDING_2"/>
    <property type="match status" value="1"/>
</dbReference>
<dbReference type="InterPro" id="IPR018490">
    <property type="entry name" value="cNMP-bd_dom_sf"/>
</dbReference>
<dbReference type="Gene3D" id="2.60.120.10">
    <property type="entry name" value="Jelly Rolls"/>
    <property type="match status" value="2"/>
</dbReference>
<feature type="domain" description="Cyclic nucleotide-binding" evidence="1">
    <location>
        <begin position="78"/>
        <end position="184"/>
    </location>
</feature>
<dbReference type="SMART" id="SM00100">
    <property type="entry name" value="cNMP"/>
    <property type="match status" value="2"/>
</dbReference>
<name>A0AAU9J6U6_9CILI</name>
<dbReference type="SUPFAM" id="SSF51206">
    <property type="entry name" value="cAMP-binding domain-like"/>
    <property type="match status" value="2"/>
</dbReference>
<proteinExistence type="predicted"/>
<dbReference type="InterPro" id="IPR000595">
    <property type="entry name" value="cNMP-bd_dom"/>
</dbReference>
<sequence>MSHERRHSISLLLSKVNPIPEGSILQLLVPLLLTPPYQRTPKQISTLQNLTKNIKFFIKQIEERGDEIHSQICQFIGYEFISAGDYVCHFGETGSKFYIIIDGSVRVLTPAKLNEPDSNLLEVAQLHSGMAFGELALIKNQPRAATIQCISNCFLAVLEKEDYLRILGKAEARKLDHLIDFLQSLPLFRKWNKRSLARLTYYFKPKQYKRKNIVYKQGDHADYVYIVKWGEFELFKKIGLPVSEKITYNKQGLQRKEMINSPHKFEAKIAILATGEIFGDEEILNDTVRQCSCTCHSSIAEVLAISRSDFYTRIKAEESVKYLMSRIILKESSRPNVLENIDFLNEIRPASRREKIIRSITPAPGSINESYRDNQKVNITYDHTKIRIRTPTPSPSPCPEKKRKSIKPMTLLEYKRLKEEAIAESKTAQNFLPRKNAGRRTPSLERIYAKDSSPVSFIKHNNFDVEFKRKIPVKSGGFFIGKPKPSYPPSATNFLHL</sequence>
<reference evidence="2" key="1">
    <citation type="submission" date="2021-09" db="EMBL/GenBank/DDBJ databases">
        <authorList>
            <consortium name="AG Swart"/>
            <person name="Singh M."/>
            <person name="Singh A."/>
            <person name="Seah K."/>
            <person name="Emmerich C."/>
        </authorList>
    </citation>
    <scope>NUCLEOTIDE SEQUENCE</scope>
    <source>
        <strain evidence="2">ATCC30299</strain>
    </source>
</reference>
<evidence type="ECO:0000259" key="1">
    <source>
        <dbReference type="PROSITE" id="PS50042"/>
    </source>
</evidence>
<dbReference type="CDD" id="cd00038">
    <property type="entry name" value="CAP_ED"/>
    <property type="match status" value="2"/>
</dbReference>
<accession>A0AAU9J6U6</accession>
<dbReference type="PANTHER" id="PTHR23011">
    <property type="entry name" value="CYCLIC NUCLEOTIDE-BINDING DOMAIN CONTAINING PROTEIN"/>
    <property type="match status" value="1"/>
</dbReference>
<organism evidence="2 3">
    <name type="scientific">Blepharisma stoltei</name>
    <dbReference type="NCBI Taxonomy" id="1481888"/>
    <lineage>
        <taxon>Eukaryota</taxon>
        <taxon>Sar</taxon>
        <taxon>Alveolata</taxon>
        <taxon>Ciliophora</taxon>
        <taxon>Postciliodesmatophora</taxon>
        <taxon>Heterotrichea</taxon>
        <taxon>Heterotrichida</taxon>
        <taxon>Blepharismidae</taxon>
        <taxon>Blepharisma</taxon>
    </lineage>
</organism>
<evidence type="ECO:0000313" key="2">
    <source>
        <dbReference type="EMBL" id="CAG9320925.1"/>
    </source>
</evidence>
<dbReference type="PANTHER" id="PTHR23011:SF28">
    <property type="entry name" value="CYCLIC NUCLEOTIDE-BINDING DOMAIN CONTAINING PROTEIN"/>
    <property type="match status" value="1"/>
</dbReference>
<dbReference type="AlphaFoldDB" id="A0AAU9J6U6"/>
<dbReference type="Proteomes" id="UP001162131">
    <property type="component" value="Unassembled WGS sequence"/>
</dbReference>
<evidence type="ECO:0000313" key="3">
    <source>
        <dbReference type="Proteomes" id="UP001162131"/>
    </source>
</evidence>
<gene>
    <name evidence="2" type="ORF">BSTOLATCC_MIC27501</name>
</gene>
<dbReference type="Pfam" id="PF00027">
    <property type="entry name" value="cNMP_binding"/>
    <property type="match status" value="1"/>
</dbReference>
<dbReference type="EMBL" id="CAJZBQ010000027">
    <property type="protein sequence ID" value="CAG9320925.1"/>
    <property type="molecule type" value="Genomic_DNA"/>
</dbReference>
<dbReference type="PROSITE" id="PS50042">
    <property type="entry name" value="CNMP_BINDING_3"/>
    <property type="match status" value="2"/>
</dbReference>